<dbReference type="InterPro" id="IPR036397">
    <property type="entry name" value="RNaseH_sf"/>
</dbReference>
<proteinExistence type="predicted"/>
<dbReference type="InterPro" id="IPR041588">
    <property type="entry name" value="Integrase_H2C2"/>
</dbReference>
<protein>
    <recommendedName>
        <fullName evidence="1">Integrase catalytic domain-containing protein</fullName>
    </recommendedName>
</protein>
<dbReference type="PANTHER" id="PTHR37984:SF15">
    <property type="entry name" value="INTEGRASE CATALYTIC DOMAIN-CONTAINING PROTEIN"/>
    <property type="match status" value="1"/>
</dbReference>
<dbReference type="GO" id="GO:0015074">
    <property type="term" value="P:DNA integration"/>
    <property type="evidence" value="ECO:0007669"/>
    <property type="project" value="InterPro"/>
</dbReference>
<feature type="domain" description="Integrase catalytic" evidence="1">
    <location>
        <begin position="132"/>
        <end position="305"/>
    </location>
</feature>
<evidence type="ECO:0000313" key="2">
    <source>
        <dbReference type="EMBL" id="KAG1307025.1"/>
    </source>
</evidence>
<dbReference type="AlphaFoldDB" id="A0A9P6X7C7"/>
<evidence type="ECO:0000259" key="1">
    <source>
        <dbReference type="PROSITE" id="PS50994"/>
    </source>
</evidence>
<keyword evidence="3" id="KW-1185">Reference proteome</keyword>
<comment type="caution">
    <text evidence="2">The sequence shown here is derived from an EMBL/GenBank/DDBJ whole genome shotgun (WGS) entry which is preliminary data.</text>
</comment>
<evidence type="ECO:0000313" key="3">
    <source>
        <dbReference type="Proteomes" id="UP000716291"/>
    </source>
</evidence>
<name>A0A9P6X7C7_RHIOR</name>
<gene>
    <name evidence="2" type="ORF">G6F64_007132</name>
</gene>
<dbReference type="PROSITE" id="PS50994">
    <property type="entry name" value="INTEGRASE"/>
    <property type="match status" value="1"/>
</dbReference>
<reference evidence="2" key="1">
    <citation type="journal article" date="2020" name="Microb. Genom.">
        <title>Genetic diversity of clinical and environmental Mucorales isolates obtained from an investigation of mucormycosis cases among solid organ transplant recipients.</title>
        <authorList>
            <person name="Nguyen M.H."/>
            <person name="Kaul D."/>
            <person name="Muto C."/>
            <person name="Cheng S.J."/>
            <person name="Richter R.A."/>
            <person name="Bruno V.M."/>
            <person name="Liu G."/>
            <person name="Beyhan S."/>
            <person name="Sundermann A.J."/>
            <person name="Mounaud S."/>
            <person name="Pasculle A.W."/>
            <person name="Nierman W.C."/>
            <person name="Driscoll E."/>
            <person name="Cumbie R."/>
            <person name="Clancy C.J."/>
            <person name="Dupont C.L."/>
        </authorList>
    </citation>
    <scope>NUCLEOTIDE SEQUENCE</scope>
    <source>
        <strain evidence="2">GL11</strain>
    </source>
</reference>
<dbReference type="Pfam" id="PF17921">
    <property type="entry name" value="Integrase_H2C2"/>
    <property type="match status" value="1"/>
</dbReference>
<dbReference type="Gene3D" id="1.10.340.70">
    <property type="match status" value="1"/>
</dbReference>
<dbReference type="GO" id="GO:0005634">
    <property type="term" value="C:nucleus"/>
    <property type="evidence" value="ECO:0007669"/>
    <property type="project" value="UniProtKB-ARBA"/>
</dbReference>
<accession>A0A9P6X7C7</accession>
<organism evidence="2 3">
    <name type="scientific">Rhizopus oryzae</name>
    <name type="common">Mucormycosis agent</name>
    <name type="synonym">Rhizopus arrhizus var. delemar</name>
    <dbReference type="NCBI Taxonomy" id="64495"/>
    <lineage>
        <taxon>Eukaryota</taxon>
        <taxon>Fungi</taxon>
        <taxon>Fungi incertae sedis</taxon>
        <taxon>Mucoromycota</taxon>
        <taxon>Mucoromycotina</taxon>
        <taxon>Mucoromycetes</taxon>
        <taxon>Mucorales</taxon>
        <taxon>Mucorineae</taxon>
        <taxon>Rhizopodaceae</taxon>
        <taxon>Rhizopus</taxon>
    </lineage>
</organism>
<dbReference type="GO" id="GO:0003676">
    <property type="term" value="F:nucleic acid binding"/>
    <property type="evidence" value="ECO:0007669"/>
    <property type="project" value="InterPro"/>
</dbReference>
<dbReference type="Proteomes" id="UP000716291">
    <property type="component" value="Unassembled WGS sequence"/>
</dbReference>
<dbReference type="Pfam" id="PF00665">
    <property type="entry name" value="rve"/>
    <property type="match status" value="1"/>
</dbReference>
<sequence>MDYPEYVALYYYITRGTLPIDCDQATGRKIKSKASKYLASRGKLFRKNKNEDSGEENFGREVLHEGNIDDIILKVHKEGHHGIKNTYHKLSLQYEGRKMYERTVDMVRSCEICQKRQITPKKKIIKMRPIPTPHRPFYMVGLDAVGPIEEEGNEFKYMLVCVDYLTRWPIAAAVRDITALTTDRFLYNYLFMHHGIPSYLLTDRGTSFKAEYIDYILKKLECRHLITCAYRPQSNGMVERMNQTLVQTIAKLKNDDRTPKYWNSYINAALFSIRTMINDSTKFTPAMLLYGYELRTPANWPAPRYDYVEGEIHEEVKRRTLEIDTYISRLRQDAVDSSNQKKEKMKKRYDQEVTEVRRFEIGDLVLMKDHTPKDKFAYKWLGPFEVVKVNKNHTYHLVGPNSRRIEEAVNGHYLLPFKMSKRFIPDVQYQSKVNGVEAWLEKQTN</sequence>
<dbReference type="FunFam" id="3.30.420.10:FF:000032">
    <property type="entry name" value="Retrovirus-related Pol polyprotein from transposon 297-like Protein"/>
    <property type="match status" value="1"/>
</dbReference>
<dbReference type="EMBL" id="JAANQT010001019">
    <property type="protein sequence ID" value="KAG1307025.1"/>
    <property type="molecule type" value="Genomic_DNA"/>
</dbReference>
<dbReference type="InterPro" id="IPR050951">
    <property type="entry name" value="Retrovirus_Pol_polyprotein"/>
</dbReference>
<dbReference type="InterPro" id="IPR012337">
    <property type="entry name" value="RNaseH-like_sf"/>
</dbReference>
<dbReference type="PANTHER" id="PTHR37984">
    <property type="entry name" value="PROTEIN CBG26694"/>
    <property type="match status" value="1"/>
</dbReference>
<dbReference type="InterPro" id="IPR001584">
    <property type="entry name" value="Integrase_cat-core"/>
</dbReference>
<dbReference type="Gene3D" id="3.30.420.10">
    <property type="entry name" value="Ribonuclease H-like superfamily/Ribonuclease H"/>
    <property type="match status" value="1"/>
</dbReference>
<dbReference type="SUPFAM" id="SSF53098">
    <property type="entry name" value="Ribonuclease H-like"/>
    <property type="match status" value="1"/>
</dbReference>